<dbReference type="AlphaFoldDB" id="A0A9X2G4X5"/>
<dbReference type="GO" id="GO:0016491">
    <property type="term" value="F:oxidoreductase activity"/>
    <property type="evidence" value="ECO:0007669"/>
    <property type="project" value="InterPro"/>
</dbReference>
<sequence length="175" mass="19794">MTMPKIARPVRRRGQGTLTRMDPLSAAGAWILRTRWLVRAPIAVYRAGLGRLLGSRVLMLEHRGRTSGRTRFVCLEVVERSTPDTMVVVSGFGERSQWYQNLRARPECFVSQGRVRRARATARFLSDGEAATILARYQQRRPADWRMLKAALERATGRSVTHLPMVELVLGPGPR</sequence>
<name>A0A9X2G4X5_9MICO</name>
<accession>A0A9X2G4X5</accession>
<dbReference type="EMBL" id="JAMTCS010000016">
    <property type="protein sequence ID" value="MCP2267190.1"/>
    <property type="molecule type" value="Genomic_DNA"/>
</dbReference>
<gene>
    <name evidence="1" type="ORF">APR03_004562</name>
</gene>
<dbReference type="Pfam" id="PF04075">
    <property type="entry name" value="F420H2_quin_red"/>
    <property type="match status" value="1"/>
</dbReference>
<proteinExistence type="predicted"/>
<reference evidence="1" key="1">
    <citation type="submission" date="2022-06" db="EMBL/GenBank/DDBJ databases">
        <title>Genomic Encyclopedia of Archaeal and Bacterial Type Strains, Phase II (KMG-II): from individual species to whole genera.</title>
        <authorList>
            <person name="Goeker M."/>
        </authorList>
    </citation>
    <scope>NUCLEOTIDE SEQUENCE</scope>
    <source>
        <strain evidence="1">DSM 26652</strain>
    </source>
</reference>
<protein>
    <submittedName>
        <fullName evidence="1">Deazaflavin-dependent oxidoreductase, nitroreductase family</fullName>
    </submittedName>
</protein>
<comment type="caution">
    <text evidence="1">The sequence shown here is derived from an EMBL/GenBank/DDBJ whole genome shotgun (WGS) entry which is preliminary data.</text>
</comment>
<evidence type="ECO:0000313" key="2">
    <source>
        <dbReference type="Proteomes" id="UP001139493"/>
    </source>
</evidence>
<organism evidence="1 2">
    <name type="scientific">Promicromonospora thailandica</name>
    <dbReference type="NCBI Taxonomy" id="765201"/>
    <lineage>
        <taxon>Bacteria</taxon>
        <taxon>Bacillati</taxon>
        <taxon>Actinomycetota</taxon>
        <taxon>Actinomycetes</taxon>
        <taxon>Micrococcales</taxon>
        <taxon>Promicromonosporaceae</taxon>
        <taxon>Promicromonospora</taxon>
    </lineage>
</organism>
<dbReference type="Gene3D" id="2.30.110.10">
    <property type="entry name" value="Electron Transport, Fmn-binding Protein, Chain A"/>
    <property type="match status" value="1"/>
</dbReference>
<dbReference type="InterPro" id="IPR012349">
    <property type="entry name" value="Split_barrel_FMN-bd"/>
</dbReference>
<dbReference type="InterPro" id="IPR004378">
    <property type="entry name" value="F420H2_quin_Rdtase"/>
</dbReference>
<evidence type="ECO:0000313" key="1">
    <source>
        <dbReference type="EMBL" id="MCP2267190.1"/>
    </source>
</evidence>
<dbReference type="NCBIfam" id="TIGR00026">
    <property type="entry name" value="hi_GC_TIGR00026"/>
    <property type="match status" value="1"/>
</dbReference>
<dbReference type="Proteomes" id="UP001139493">
    <property type="component" value="Unassembled WGS sequence"/>
</dbReference>
<keyword evidence="2" id="KW-1185">Reference proteome</keyword>
<dbReference type="RefSeq" id="WP_377155930.1">
    <property type="nucleotide sequence ID" value="NZ_JBHSYR010000010.1"/>
</dbReference>